<feature type="transmembrane region" description="Helical" evidence="1">
    <location>
        <begin position="418"/>
        <end position="439"/>
    </location>
</feature>
<proteinExistence type="predicted"/>
<dbReference type="PANTHER" id="PTHR30354:SF26">
    <property type="entry name" value="TRANSPORTER, PUTATIVE-RELATED"/>
    <property type="match status" value="1"/>
</dbReference>
<dbReference type="Proteomes" id="UP001165492">
    <property type="component" value="Unassembled WGS sequence"/>
</dbReference>
<dbReference type="RefSeq" id="WP_229533756.1">
    <property type="nucleotide sequence ID" value="NZ_JAJHJB010000002.1"/>
</dbReference>
<name>A0ABS8HM49_9FIRM</name>
<feature type="transmembrane region" description="Helical" evidence="1">
    <location>
        <begin position="258"/>
        <end position="279"/>
    </location>
</feature>
<comment type="caution">
    <text evidence="2">The sequence shown here is derived from an EMBL/GenBank/DDBJ whole genome shotgun (WGS) entry which is preliminary data.</text>
</comment>
<keyword evidence="1" id="KW-0472">Membrane</keyword>
<feature type="transmembrane region" description="Helical" evidence="1">
    <location>
        <begin position="136"/>
        <end position="154"/>
    </location>
</feature>
<dbReference type="EMBL" id="JAJHJB010000002">
    <property type="protein sequence ID" value="MCC5464250.1"/>
    <property type="molecule type" value="Genomic_DNA"/>
</dbReference>
<feature type="transmembrane region" description="Helical" evidence="1">
    <location>
        <begin position="300"/>
        <end position="321"/>
    </location>
</feature>
<feature type="transmembrane region" description="Helical" evidence="1">
    <location>
        <begin position="341"/>
        <end position="374"/>
    </location>
</feature>
<dbReference type="PANTHER" id="PTHR30354">
    <property type="entry name" value="GNT FAMILY GLUCONATE TRANSPORTER"/>
    <property type="match status" value="1"/>
</dbReference>
<evidence type="ECO:0000313" key="3">
    <source>
        <dbReference type="Proteomes" id="UP001165492"/>
    </source>
</evidence>
<dbReference type="InterPro" id="IPR003474">
    <property type="entry name" value="Glcn_transporter"/>
</dbReference>
<evidence type="ECO:0000256" key="1">
    <source>
        <dbReference type="SAM" id="Phobius"/>
    </source>
</evidence>
<reference evidence="2" key="1">
    <citation type="submission" date="2021-11" db="EMBL/GenBank/DDBJ databases">
        <title>Description of a new species Pelosinus isolated from the bottom sediments of Lake Baikal.</title>
        <authorList>
            <person name="Zakharyuk A."/>
        </authorList>
    </citation>
    <scope>NUCLEOTIDE SEQUENCE</scope>
    <source>
        <strain evidence="2">Bkl1</strain>
    </source>
</reference>
<dbReference type="Pfam" id="PF02447">
    <property type="entry name" value="GntP_permease"/>
    <property type="match status" value="1"/>
</dbReference>
<feature type="transmembrane region" description="Helical" evidence="1">
    <location>
        <begin position="50"/>
        <end position="71"/>
    </location>
</feature>
<protein>
    <submittedName>
        <fullName evidence="2">GntP family permease</fullName>
    </submittedName>
</protein>
<feature type="transmembrane region" description="Helical" evidence="1">
    <location>
        <begin position="99"/>
        <end position="129"/>
    </location>
</feature>
<organism evidence="2 3">
    <name type="scientific">Pelosinus baikalensis</name>
    <dbReference type="NCBI Taxonomy" id="2892015"/>
    <lineage>
        <taxon>Bacteria</taxon>
        <taxon>Bacillati</taxon>
        <taxon>Bacillota</taxon>
        <taxon>Negativicutes</taxon>
        <taxon>Selenomonadales</taxon>
        <taxon>Sporomusaceae</taxon>
        <taxon>Pelosinus</taxon>
    </lineage>
</organism>
<evidence type="ECO:0000313" key="2">
    <source>
        <dbReference type="EMBL" id="MCC5464250.1"/>
    </source>
</evidence>
<keyword evidence="1" id="KW-0812">Transmembrane</keyword>
<sequence length="444" mass="46761">MLIGVAIAAVLLLLLMITYFKINPFVTLMIVSVFLGVAAGMPFDKVLASIQAGLGNTLGFIAIVLGLGTMLGKMLEESGGAERIAKTLINLFGLKKVHWAMMIVAFIVGIPVFFQVGVVLLIPLVFTIAKETGISLLKVGLPLVAGLSIVHGLVPPHPAAMAAVDIFKADVGKTILYSLIVGLPAAALAGPLFASFISKRMRVVGVPEGFADQIKAGREDHEMPGFGITVFTILLPVILMLFATIADLTMDRTSQMFAILKFIGSPFMALLIALLFAFYSFGFSRNFNLTQIGKFCDQSLPAMASILMVIGGGGAFNKVLLDSGIGNEIAKMASTMGLSPIMLAWTIAAMIRVATGSSTVSMMTAAGIVAPLVANSAGVSKEIIVLAVGSGALVLSHVNDAGFWIVKEYFGMSVTETLKTWTVLETILSVSSLIFILLLSKVVA</sequence>
<feature type="transmembrane region" description="Helical" evidence="1">
    <location>
        <begin position="383"/>
        <end position="406"/>
    </location>
</feature>
<gene>
    <name evidence="2" type="ORF">LMF89_02580</name>
</gene>
<keyword evidence="1" id="KW-1133">Transmembrane helix</keyword>
<keyword evidence="3" id="KW-1185">Reference proteome</keyword>
<accession>A0ABS8HM49</accession>
<feature type="transmembrane region" description="Helical" evidence="1">
    <location>
        <begin position="225"/>
        <end position="246"/>
    </location>
</feature>
<dbReference type="PIRSF" id="PIRSF002746">
    <property type="entry name" value="Gluconate_transporter"/>
    <property type="match status" value="1"/>
</dbReference>
<dbReference type="NCBIfam" id="TIGR00791">
    <property type="entry name" value="gntP"/>
    <property type="match status" value="1"/>
</dbReference>
<feature type="transmembrane region" description="Helical" evidence="1">
    <location>
        <begin position="174"/>
        <end position="194"/>
    </location>
</feature>